<evidence type="ECO:0000256" key="1">
    <source>
        <dbReference type="SAM" id="SignalP"/>
    </source>
</evidence>
<dbReference type="RefSeq" id="WP_163107588.1">
    <property type="nucleotide sequence ID" value="NZ_JAAAWO010000015.1"/>
</dbReference>
<organism evidence="2 3">
    <name type="scientific">Alteromonas genovensis</name>
    <dbReference type="NCBI Taxonomy" id="471225"/>
    <lineage>
        <taxon>Bacteria</taxon>
        <taxon>Pseudomonadati</taxon>
        <taxon>Pseudomonadota</taxon>
        <taxon>Gammaproteobacteria</taxon>
        <taxon>Alteromonadales</taxon>
        <taxon>Alteromonadaceae</taxon>
        <taxon>Alteromonas/Salinimonas group</taxon>
        <taxon>Alteromonas</taxon>
    </lineage>
</organism>
<keyword evidence="1" id="KW-0732">Signal</keyword>
<name>A0A6N9TIR3_9ALTE</name>
<comment type="caution">
    <text evidence="2">The sequence shown here is derived from an EMBL/GenBank/DDBJ whole genome shotgun (WGS) entry which is preliminary data.</text>
</comment>
<protein>
    <recommendedName>
        <fullName evidence="4">Pullulanase</fullName>
    </recommendedName>
</protein>
<gene>
    <name evidence="2" type="ORF">GTQ48_16110</name>
</gene>
<evidence type="ECO:0000313" key="3">
    <source>
        <dbReference type="Proteomes" id="UP000471381"/>
    </source>
</evidence>
<evidence type="ECO:0000313" key="2">
    <source>
        <dbReference type="EMBL" id="NDW17041.1"/>
    </source>
</evidence>
<dbReference type="PROSITE" id="PS51257">
    <property type="entry name" value="PROKAR_LIPOPROTEIN"/>
    <property type="match status" value="1"/>
</dbReference>
<dbReference type="Proteomes" id="UP000471381">
    <property type="component" value="Unassembled WGS sequence"/>
</dbReference>
<reference evidence="2 3" key="1">
    <citation type="submission" date="2020-01" db="EMBL/GenBank/DDBJ databases">
        <title>Genomes of bacteria type strains.</title>
        <authorList>
            <person name="Chen J."/>
            <person name="Zhu S."/>
            <person name="Yang J."/>
        </authorList>
    </citation>
    <scope>NUCLEOTIDE SEQUENCE [LARGE SCALE GENOMIC DNA]</scope>
    <source>
        <strain evidence="2 3">LMG 24078</strain>
    </source>
</reference>
<dbReference type="EMBL" id="JAAAWO010000015">
    <property type="protein sequence ID" value="NDW17041.1"/>
    <property type="molecule type" value="Genomic_DNA"/>
</dbReference>
<feature type="signal peptide" evidence="1">
    <location>
        <begin position="1"/>
        <end position="18"/>
    </location>
</feature>
<keyword evidence="3" id="KW-1185">Reference proteome</keyword>
<feature type="chain" id="PRO_5026817831" description="Pullulanase" evidence="1">
    <location>
        <begin position="19"/>
        <end position="152"/>
    </location>
</feature>
<sequence>MKKLLSVLLCCLSLSACSSKGGFSIPELPSSSPAIEFENMYLRGVFNWWEADPSYKFTRKGVDNNEAAWSVDVELIADGQPYDFRLSDANWTPSQSCGGKYKGQPVMLGTTVYLACEQGSENLQFTPSSTGMYRFVIRHAGSKEVALKVTQI</sequence>
<proteinExistence type="predicted"/>
<accession>A0A6N9TIR3</accession>
<evidence type="ECO:0008006" key="4">
    <source>
        <dbReference type="Google" id="ProtNLM"/>
    </source>
</evidence>
<dbReference type="AlphaFoldDB" id="A0A6N9TIR3"/>